<dbReference type="Proteomes" id="UP000528322">
    <property type="component" value="Unassembled WGS sequence"/>
</dbReference>
<feature type="active site" evidence="9">
    <location>
        <position position="13"/>
    </location>
</feature>
<evidence type="ECO:0000256" key="5">
    <source>
        <dbReference type="ARBA" id="ARBA00022741"/>
    </source>
</evidence>
<dbReference type="PANTHER" id="PTHR43527:SF2">
    <property type="entry name" value="4-DIPHOSPHOCYTIDYL-2-C-METHYL-D-ERYTHRITOL KINASE, CHLOROPLASTIC"/>
    <property type="match status" value="1"/>
</dbReference>
<evidence type="ECO:0000313" key="13">
    <source>
        <dbReference type="Proteomes" id="UP000528322"/>
    </source>
</evidence>
<dbReference type="Pfam" id="PF08544">
    <property type="entry name" value="GHMP_kinases_C"/>
    <property type="match status" value="1"/>
</dbReference>
<dbReference type="NCBIfam" id="TIGR00154">
    <property type="entry name" value="ispE"/>
    <property type="match status" value="1"/>
</dbReference>
<evidence type="ECO:0000256" key="8">
    <source>
        <dbReference type="ARBA" id="ARBA00032554"/>
    </source>
</evidence>
<dbReference type="SUPFAM" id="SSF54211">
    <property type="entry name" value="Ribosomal protein S5 domain 2-like"/>
    <property type="match status" value="1"/>
</dbReference>
<dbReference type="NCBIfam" id="NF011202">
    <property type="entry name" value="PRK14608.1"/>
    <property type="match status" value="1"/>
</dbReference>
<organism evidence="12 13">
    <name type="scientific">Desulfurispira natronophila</name>
    <dbReference type="NCBI Taxonomy" id="682562"/>
    <lineage>
        <taxon>Bacteria</taxon>
        <taxon>Pseudomonadati</taxon>
        <taxon>Chrysiogenota</taxon>
        <taxon>Chrysiogenia</taxon>
        <taxon>Chrysiogenales</taxon>
        <taxon>Chrysiogenaceae</taxon>
        <taxon>Desulfurispira</taxon>
    </lineage>
</organism>
<evidence type="ECO:0000256" key="6">
    <source>
        <dbReference type="ARBA" id="ARBA00022777"/>
    </source>
</evidence>
<dbReference type="PANTHER" id="PTHR43527">
    <property type="entry name" value="4-DIPHOSPHOCYTIDYL-2-C-METHYL-D-ERYTHRITOL KINASE, CHLOROPLASTIC"/>
    <property type="match status" value="1"/>
</dbReference>
<dbReference type="GO" id="GO:0005524">
    <property type="term" value="F:ATP binding"/>
    <property type="evidence" value="ECO:0007669"/>
    <property type="project" value="UniProtKB-UniRule"/>
</dbReference>
<comment type="catalytic activity">
    <reaction evidence="9">
        <text>4-CDP-2-C-methyl-D-erythritol + ATP = 4-CDP-2-C-methyl-D-erythritol 2-phosphate + ADP + H(+)</text>
        <dbReference type="Rhea" id="RHEA:18437"/>
        <dbReference type="ChEBI" id="CHEBI:15378"/>
        <dbReference type="ChEBI" id="CHEBI:30616"/>
        <dbReference type="ChEBI" id="CHEBI:57823"/>
        <dbReference type="ChEBI" id="CHEBI:57919"/>
        <dbReference type="ChEBI" id="CHEBI:456216"/>
        <dbReference type="EC" id="2.7.1.148"/>
    </reaction>
</comment>
<dbReference type="GO" id="GO:0019288">
    <property type="term" value="P:isopentenyl diphosphate biosynthetic process, methylerythritol 4-phosphate pathway"/>
    <property type="evidence" value="ECO:0007669"/>
    <property type="project" value="UniProtKB-UniRule"/>
</dbReference>
<keyword evidence="9" id="KW-0414">Isoprene biosynthesis</keyword>
<comment type="function">
    <text evidence="9">Catalyzes the phosphorylation of the position 2 hydroxy group of 4-diphosphocytidyl-2C-methyl-D-erythritol.</text>
</comment>
<dbReference type="SUPFAM" id="SSF55060">
    <property type="entry name" value="GHMP Kinase, C-terminal domain"/>
    <property type="match status" value="1"/>
</dbReference>
<feature type="domain" description="GHMP kinase N-terminal" evidence="10">
    <location>
        <begin position="65"/>
        <end position="139"/>
    </location>
</feature>
<keyword evidence="6 9" id="KW-0418">Kinase</keyword>
<comment type="caution">
    <text evidence="12">The sequence shown here is derived from an EMBL/GenBank/DDBJ whole genome shotgun (WGS) entry which is preliminary data.</text>
</comment>
<dbReference type="Pfam" id="PF00288">
    <property type="entry name" value="GHMP_kinases_N"/>
    <property type="match status" value="1"/>
</dbReference>
<evidence type="ECO:0000313" key="12">
    <source>
        <dbReference type="EMBL" id="MBB5020714.1"/>
    </source>
</evidence>
<proteinExistence type="inferred from homology"/>
<dbReference type="UniPathway" id="UPA00056">
    <property type="reaction ID" value="UER00094"/>
</dbReference>
<evidence type="ECO:0000256" key="4">
    <source>
        <dbReference type="ARBA" id="ARBA00022679"/>
    </source>
</evidence>
<dbReference type="PIRSF" id="PIRSF010376">
    <property type="entry name" value="IspE"/>
    <property type="match status" value="1"/>
</dbReference>
<dbReference type="InterPro" id="IPR020568">
    <property type="entry name" value="Ribosomal_Su5_D2-typ_SF"/>
</dbReference>
<feature type="binding site" evidence="9">
    <location>
        <begin position="92"/>
        <end position="102"/>
    </location>
    <ligand>
        <name>ATP</name>
        <dbReference type="ChEBI" id="CHEBI:30616"/>
    </ligand>
</feature>
<dbReference type="Gene3D" id="3.30.230.10">
    <property type="match status" value="1"/>
</dbReference>
<evidence type="ECO:0000256" key="7">
    <source>
        <dbReference type="ARBA" id="ARBA00022840"/>
    </source>
</evidence>
<feature type="active site" evidence="9">
    <location>
        <position position="134"/>
    </location>
</feature>
<dbReference type="InterPro" id="IPR013750">
    <property type="entry name" value="GHMP_kinase_C_dom"/>
</dbReference>
<reference evidence="12 13" key="1">
    <citation type="submission" date="2020-08" db="EMBL/GenBank/DDBJ databases">
        <title>Genomic Encyclopedia of Type Strains, Phase IV (KMG-IV): sequencing the most valuable type-strain genomes for metagenomic binning, comparative biology and taxonomic classification.</title>
        <authorList>
            <person name="Goeker M."/>
        </authorList>
    </citation>
    <scope>NUCLEOTIDE SEQUENCE [LARGE SCALE GENOMIC DNA]</scope>
    <source>
        <strain evidence="12 13">DSM 22071</strain>
    </source>
</reference>
<evidence type="ECO:0000256" key="9">
    <source>
        <dbReference type="HAMAP-Rule" id="MF_00061"/>
    </source>
</evidence>
<dbReference type="Gene3D" id="3.30.70.890">
    <property type="entry name" value="GHMP kinase, C-terminal domain"/>
    <property type="match status" value="1"/>
</dbReference>
<dbReference type="GO" id="GO:0016114">
    <property type="term" value="P:terpenoid biosynthetic process"/>
    <property type="evidence" value="ECO:0007669"/>
    <property type="project" value="UniProtKB-UniRule"/>
</dbReference>
<keyword evidence="13" id="KW-1185">Reference proteome</keyword>
<dbReference type="HAMAP" id="MF_00061">
    <property type="entry name" value="IspE"/>
    <property type="match status" value="1"/>
</dbReference>
<gene>
    <name evidence="9" type="primary">ispE</name>
    <name evidence="12" type="ORF">HNR37_000017</name>
</gene>
<protein>
    <recommendedName>
        <fullName evidence="3 9">4-diphosphocytidyl-2-C-methyl-D-erythritol kinase</fullName>
        <shortName evidence="9">CMK</shortName>
        <ecNumber evidence="2 9">2.7.1.148</ecNumber>
    </recommendedName>
    <alternativeName>
        <fullName evidence="8 9">4-(cytidine-5'-diphospho)-2-C-methyl-D-erythritol kinase</fullName>
    </alternativeName>
</protein>
<dbReference type="InterPro" id="IPR036554">
    <property type="entry name" value="GHMP_kinase_C_sf"/>
</dbReference>
<dbReference type="InterPro" id="IPR006204">
    <property type="entry name" value="GHMP_kinase_N_dom"/>
</dbReference>
<evidence type="ECO:0000259" key="11">
    <source>
        <dbReference type="Pfam" id="PF08544"/>
    </source>
</evidence>
<name>A0A7W8DFU8_9BACT</name>
<evidence type="ECO:0000259" key="10">
    <source>
        <dbReference type="Pfam" id="PF00288"/>
    </source>
</evidence>
<accession>A0A7W8DFU8</accession>
<keyword evidence="4 9" id="KW-0808">Transferase</keyword>
<sequence length="293" mass="31762">MNSYPFQARSYAKINLFLRVLGRRKDGYHQLESLMAPVSLYDDLAFATGPEFTYEGPQWLNNCENLIYRAWELLQKHYGIGGLRVAHRKNIPAGGGMGGGSSNAAATLSAAAQLYRLNLGYRELAPLALQLGADVPFFLRCTPALARGVGEDLMDVPLPPQHVVLINPGYGVSTPAVYRNLGLSMGAQVAKPGNFEVSDEDLWKLSHLVELCYNDLEIGARPLMPDLDVMREALLQNGALCSRLSGSGSTVFGLYADRESAQQARELIASALPEASVYAVQTLPPLTEAHAGV</sequence>
<evidence type="ECO:0000256" key="1">
    <source>
        <dbReference type="ARBA" id="ARBA00009684"/>
    </source>
</evidence>
<dbReference type="InterPro" id="IPR004424">
    <property type="entry name" value="IspE"/>
</dbReference>
<dbReference type="AlphaFoldDB" id="A0A7W8DFU8"/>
<dbReference type="EC" id="2.7.1.148" evidence="2 9"/>
<dbReference type="RefSeq" id="WP_183728042.1">
    <property type="nucleotide sequence ID" value="NZ_JACHID010000001.1"/>
</dbReference>
<dbReference type="EMBL" id="JACHID010000001">
    <property type="protein sequence ID" value="MBB5020714.1"/>
    <property type="molecule type" value="Genomic_DNA"/>
</dbReference>
<dbReference type="GO" id="GO:0050515">
    <property type="term" value="F:4-(cytidine 5'-diphospho)-2-C-methyl-D-erythritol kinase activity"/>
    <property type="evidence" value="ECO:0007669"/>
    <property type="project" value="UniProtKB-UniRule"/>
</dbReference>
<comment type="similarity">
    <text evidence="1 9">Belongs to the GHMP kinase family. IspE subfamily.</text>
</comment>
<evidence type="ECO:0000256" key="3">
    <source>
        <dbReference type="ARBA" id="ARBA00017473"/>
    </source>
</evidence>
<keyword evidence="7 9" id="KW-0067">ATP-binding</keyword>
<dbReference type="InterPro" id="IPR014721">
    <property type="entry name" value="Ribsml_uS5_D2-typ_fold_subgr"/>
</dbReference>
<keyword evidence="5 9" id="KW-0547">Nucleotide-binding</keyword>
<comment type="pathway">
    <text evidence="9">Isoprenoid biosynthesis; isopentenyl diphosphate biosynthesis via DXP pathway; isopentenyl diphosphate from 1-deoxy-D-xylulose 5-phosphate: step 3/6.</text>
</comment>
<evidence type="ECO:0000256" key="2">
    <source>
        <dbReference type="ARBA" id="ARBA00012052"/>
    </source>
</evidence>
<feature type="domain" description="GHMP kinase C-terminal" evidence="11">
    <location>
        <begin position="210"/>
        <end position="266"/>
    </location>
</feature>